<dbReference type="Proteomes" id="UP001153050">
    <property type="component" value="Unassembled WGS sequence"/>
</dbReference>
<dbReference type="RefSeq" id="WP_254016532.1">
    <property type="nucleotide sequence ID" value="NZ_CAKXZT010000013.1"/>
</dbReference>
<name>A0ABM9DG30_9HYPH</name>
<keyword evidence="2" id="KW-1185">Reference proteome</keyword>
<dbReference type="EMBL" id="CAKXZT010000013">
    <property type="protein sequence ID" value="CAH2395535.1"/>
    <property type="molecule type" value="Genomic_DNA"/>
</dbReference>
<organism evidence="1 2">
    <name type="scientific">Mesorhizobium escarrei</name>
    <dbReference type="NCBI Taxonomy" id="666018"/>
    <lineage>
        <taxon>Bacteria</taxon>
        <taxon>Pseudomonadati</taxon>
        <taxon>Pseudomonadota</taxon>
        <taxon>Alphaproteobacteria</taxon>
        <taxon>Hyphomicrobiales</taxon>
        <taxon>Phyllobacteriaceae</taxon>
        <taxon>Mesorhizobium</taxon>
    </lineage>
</organism>
<sequence>MVLDTPAKQVADEHHGVVVIGAGYDSAFFLQQFVGRTRVRVPDLEWRHHNTHDRQLERRANSNIRGEDSYAGNREKLCQVEKIPWRCSMIAAVQTLSSAEPVATP</sequence>
<comment type="caution">
    <text evidence="1">The sequence shown here is derived from an EMBL/GenBank/DDBJ whole genome shotgun (WGS) entry which is preliminary data.</text>
</comment>
<evidence type="ECO:0000313" key="1">
    <source>
        <dbReference type="EMBL" id="CAH2395535.1"/>
    </source>
</evidence>
<protein>
    <submittedName>
        <fullName evidence="1">Uncharacterized protein</fullName>
    </submittedName>
</protein>
<reference evidence="1 2" key="1">
    <citation type="submission" date="2022-03" db="EMBL/GenBank/DDBJ databases">
        <authorList>
            <person name="Brunel B."/>
        </authorList>
    </citation>
    <scope>NUCLEOTIDE SEQUENCE [LARGE SCALE GENOMIC DNA]</scope>
    <source>
        <strain evidence="1">STM5069sample</strain>
    </source>
</reference>
<evidence type="ECO:0000313" key="2">
    <source>
        <dbReference type="Proteomes" id="UP001153050"/>
    </source>
</evidence>
<proteinExistence type="predicted"/>
<accession>A0ABM9DG30</accession>
<gene>
    <name evidence="1" type="ORF">MES5069_110085</name>
</gene>